<gene>
    <name evidence="2" type="ordered locus">HNE_1180</name>
</gene>
<feature type="region of interest" description="Disordered" evidence="1">
    <location>
        <begin position="1"/>
        <end position="24"/>
    </location>
</feature>
<accession>Q0C2Z5</accession>
<dbReference type="KEGG" id="hne:HNE_1180"/>
<keyword evidence="3" id="KW-1185">Reference proteome</keyword>
<evidence type="ECO:0000313" key="3">
    <source>
        <dbReference type="Proteomes" id="UP000001959"/>
    </source>
</evidence>
<dbReference type="AlphaFoldDB" id="Q0C2Z5"/>
<proteinExistence type="predicted"/>
<sequence length="40" mass="4616">MRHRSSPSLFARGNQEALHTVETGPRAIRQTARFRKFFAS</sequence>
<evidence type="ECO:0000313" key="2">
    <source>
        <dbReference type="EMBL" id="ABI75827.1"/>
    </source>
</evidence>
<dbReference type="EMBL" id="CP000158">
    <property type="protein sequence ID" value="ABI75827.1"/>
    <property type="molecule type" value="Genomic_DNA"/>
</dbReference>
<dbReference type="Proteomes" id="UP000001959">
    <property type="component" value="Chromosome"/>
</dbReference>
<dbReference type="HOGENOM" id="CLU_3290867_0_0_5"/>
<protein>
    <submittedName>
        <fullName evidence="2">Uncharacterized protein</fullName>
    </submittedName>
</protein>
<reference evidence="2 3" key="1">
    <citation type="journal article" date="2006" name="J. Bacteriol.">
        <title>Comparative genomic evidence for a close relationship between the dimorphic prosthecate bacteria Hyphomonas neptunium and Caulobacter crescentus.</title>
        <authorList>
            <person name="Badger J.H."/>
            <person name="Hoover T.R."/>
            <person name="Brun Y.V."/>
            <person name="Weiner R.M."/>
            <person name="Laub M.T."/>
            <person name="Alexandre G."/>
            <person name="Mrazek J."/>
            <person name="Ren Q."/>
            <person name="Paulsen I.T."/>
            <person name="Nelson K.E."/>
            <person name="Khouri H.M."/>
            <person name="Radune D."/>
            <person name="Sosa J."/>
            <person name="Dodson R.J."/>
            <person name="Sullivan S.A."/>
            <person name="Rosovitz M.J."/>
            <person name="Madupu R."/>
            <person name="Brinkac L.M."/>
            <person name="Durkin A.S."/>
            <person name="Daugherty S.C."/>
            <person name="Kothari S.P."/>
            <person name="Giglio M.G."/>
            <person name="Zhou L."/>
            <person name="Haft D.H."/>
            <person name="Selengut J.D."/>
            <person name="Davidsen T.M."/>
            <person name="Yang Q."/>
            <person name="Zafar N."/>
            <person name="Ward N.L."/>
        </authorList>
    </citation>
    <scope>NUCLEOTIDE SEQUENCE [LARGE SCALE GENOMIC DNA]</scope>
    <source>
        <strain evidence="2 3">ATCC 15444</strain>
    </source>
</reference>
<evidence type="ECO:0000256" key="1">
    <source>
        <dbReference type="SAM" id="MobiDB-lite"/>
    </source>
</evidence>
<name>Q0C2Z5_HYPNA</name>
<organism evidence="2 3">
    <name type="scientific">Hyphomonas neptunium (strain ATCC 15444)</name>
    <dbReference type="NCBI Taxonomy" id="228405"/>
    <lineage>
        <taxon>Bacteria</taxon>
        <taxon>Pseudomonadati</taxon>
        <taxon>Pseudomonadota</taxon>
        <taxon>Alphaproteobacteria</taxon>
        <taxon>Hyphomonadales</taxon>
        <taxon>Hyphomonadaceae</taxon>
        <taxon>Hyphomonas</taxon>
    </lineage>
</organism>